<feature type="non-terminal residue" evidence="2">
    <location>
        <position position="1"/>
    </location>
</feature>
<proteinExistence type="predicted"/>
<comment type="caution">
    <text evidence="2">The sequence shown here is derived from an EMBL/GenBank/DDBJ whole genome shotgun (WGS) entry which is preliminary data.</text>
</comment>
<reference evidence="2" key="1">
    <citation type="journal article" date="2019" name="Sci. Rep.">
        <title>Draft genome of Tanacetum cinerariifolium, the natural source of mosquito coil.</title>
        <authorList>
            <person name="Yamashiro T."/>
            <person name="Shiraishi A."/>
            <person name="Satake H."/>
            <person name="Nakayama K."/>
        </authorList>
    </citation>
    <scope>NUCLEOTIDE SEQUENCE</scope>
</reference>
<protein>
    <recommendedName>
        <fullName evidence="3">Nucleotide-binding alpha-beta plait domain-containing protein</fullName>
    </recommendedName>
</protein>
<feature type="region of interest" description="Disordered" evidence="1">
    <location>
        <begin position="1"/>
        <end position="116"/>
    </location>
</feature>
<name>A0A699TRB1_TANCI</name>
<feature type="compositionally biased region" description="Basic and acidic residues" evidence="1">
    <location>
        <begin position="71"/>
        <end position="80"/>
    </location>
</feature>
<dbReference type="AlphaFoldDB" id="A0A699TRB1"/>
<dbReference type="EMBL" id="BKCJ011264831">
    <property type="protein sequence ID" value="GFD12320.1"/>
    <property type="molecule type" value="Genomic_DNA"/>
</dbReference>
<feature type="compositionally biased region" description="Low complexity" evidence="1">
    <location>
        <begin position="20"/>
        <end position="29"/>
    </location>
</feature>
<organism evidence="2">
    <name type="scientific">Tanacetum cinerariifolium</name>
    <name type="common">Dalmatian daisy</name>
    <name type="synonym">Chrysanthemum cinerariifolium</name>
    <dbReference type="NCBI Taxonomy" id="118510"/>
    <lineage>
        <taxon>Eukaryota</taxon>
        <taxon>Viridiplantae</taxon>
        <taxon>Streptophyta</taxon>
        <taxon>Embryophyta</taxon>
        <taxon>Tracheophyta</taxon>
        <taxon>Spermatophyta</taxon>
        <taxon>Magnoliopsida</taxon>
        <taxon>eudicotyledons</taxon>
        <taxon>Gunneridae</taxon>
        <taxon>Pentapetalae</taxon>
        <taxon>asterids</taxon>
        <taxon>campanulids</taxon>
        <taxon>Asterales</taxon>
        <taxon>Asteraceae</taxon>
        <taxon>Asteroideae</taxon>
        <taxon>Anthemideae</taxon>
        <taxon>Anthemidinae</taxon>
        <taxon>Tanacetum</taxon>
    </lineage>
</organism>
<feature type="compositionally biased region" description="Acidic residues" evidence="1">
    <location>
        <begin position="38"/>
        <end position="55"/>
    </location>
</feature>
<sequence length="123" mass="13415">FIDNKEKDYASEEESDFVPNNNDPNNHINAEVFGDVYGSDDDGSDDDGSDDDDVPETVFGSNTSSPNQVDGGKENSKSEDPFGFYDMLSNKKDNVTSESRPSLSHPPGSTPEGVVHHEMLVLE</sequence>
<accession>A0A699TRB1</accession>
<feature type="compositionally biased region" description="Basic and acidic residues" evidence="1">
    <location>
        <begin position="1"/>
        <end position="10"/>
    </location>
</feature>
<feature type="compositionally biased region" description="Polar residues" evidence="1">
    <location>
        <begin position="59"/>
        <end position="68"/>
    </location>
</feature>
<evidence type="ECO:0008006" key="3">
    <source>
        <dbReference type="Google" id="ProtNLM"/>
    </source>
</evidence>
<gene>
    <name evidence="2" type="ORF">Tci_884289</name>
</gene>
<evidence type="ECO:0000256" key="1">
    <source>
        <dbReference type="SAM" id="MobiDB-lite"/>
    </source>
</evidence>
<evidence type="ECO:0000313" key="2">
    <source>
        <dbReference type="EMBL" id="GFD12320.1"/>
    </source>
</evidence>